<evidence type="ECO:0000313" key="2">
    <source>
        <dbReference type="Proteomes" id="UP001055420"/>
    </source>
</evidence>
<dbReference type="EMBL" id="CP099631">
    <property type="protein sequence ID" value="UTM21805.1"/>
    <property type="molecule type" value="Genomic_DNA"/>
</dbReference>
<accession>A0ABY5EBD4</accession>
<dbReference type="InterPro" id="IPR025335">
    <property type="entry name" value="DUF4241"/>
</dbReference>
<name>A0ABY5EBD4_9BACT</name>
<reference evidence="1" key="1">
    <citation type="submission" date="2022-06" db="EMBL/GenBank/DDBJ databases">
        <title>Novel species in genus Dyadobacter.</title>
        <authorList>
            <person name="Ma C."/>
        </authorList>
    </citation>
    <scope>NUCLEOTIDE SEQUENCE</scope>
    <source>
        <strain evidence="1">CY22</strain>
        <plasmid evidence="1">unnamed</plasmid>
    </source>
</reference>
<keyword evidence="1" id="KW-0614">Plasmid</keyword>
<sequence>MKPELDYLEFISKCFINGHHIQMPIEIPSNPSVNIFFANTQVGNLRVKSGQLVAADALEVDSVTPFDMLFPVGEFPVQLSLMKVEGDERIAFSRILFSEEHSVRIDMATKLVKNDESDEFSVDSGTACYLDITVLGDLDQITDDDEDWFEKIEKKMNDNYEHTRSWYLLELGTSNIAFFTAGFGDGTYKSYVTYDANNNITQLITDFNLFVN</sequence>
<protein>
    <submittedName>
        <fullName evidence="1">DUF4241 domain-containing protein</fullName>
    </submittedName>
</protein>
<organism evidence="1 2">
    <name type="scientific">Dyadobacter chenhuakuii</name>
    <dbReference type="NCBI Taxonomy" id="2909339"/>
    <lineage>
        <taxon>Bacteria</taxon>
        <taxon>Pseudomonadati</taxon>
        <taxon>Bacteroidota</taxon>
        <taxon>Cytophagia</taxon>
        <taxon>Cytophagales</taxon>
        <taxon>Spirosomataceae</taxon>
        <taxon>Dyadobacter</taxon>
    </lineage>
</organism>
<keyword evidence="2" id="KW-1185">Reference proteome</keyword>
<dbReference type="RefSeq" id="WP_254414247.1">
    <property type="nucleotide sequence ID" value="NZ_CP099631.1"/>
</dbReference>
<geneLocation type="plasmid" evidence="1 2">
    <name>unnamed</name>
</geneLocation>
<dbReference type="Pfam" id="PF14025">
    <property type="entry name" value="DUF4241"/>
    <property type="match status" value="1"/>
</dbReference>
<evidence type="ECO:0000313" key="1">
    <source>
        <dbReference type="EMBL" id="UTM21805.1"/>
    </source>
</evidence>
<proteinExistence type="predicted"/>
<dbReference type="Proteomes" id="UP001055420">
    <property type="component" value="Plasmid unnamed"/>
</dbReference>
<gene>
    <name evidence="1" type="ORF">NFI80_25360</name>
</gene>